<reference evidence="2" key="2">
    <citation type="submission" date="2025-09" db="UniProtKB">
        <authorList>
            <consortium name="Ensembl"/>
        </authorList>
    </citation>
    <scope>IDENTIFICATION</scope>
</reference>
<dbReference type="InterPro" id="IPR029309">
    <property type="entry name" value="CaRF"/>
</dbReference>
<accession>A0A8D0HAW5</accession>
<protein>
    <submittedName>
        <fullName evidence="2">Uncharacterized protein</fullName>
    </submittedName>
</protein>
<keyword evidence="3" id="KW-1185">Reference proteome</keyword>
<proteinExistence type="predicted"/>
<dbReference type="AlphaFoldDB" id="A0A8D0HAW5"/>
<dbReference type="Ensembl" id="ENSSPUT00000018573.1">
    <property type="protein sequence ID" value="ENSSPUP00000017444.1"/>
    <property type="gene ID" value="ENSSPUG00000013470.1"/>
</dbReference>
<reference evidence="2" key="1">
    <citation type="submission" date="2025-08" db="UniProtKB">
        <authorList>
            <consortium name="Ensembl"/>
        </authorList>
    </citation>
    <scope>IDENTIFICATION</scope>
</reference>
<evidence type="ECO:0000313" key="2">
    <source>
        <dbReference type="Ensembl" id="ENSSPUP00000017444.1"/>
    </source>
</evidence>
<dbReference type="GO" id="GO:0000978">
    <property type="term" value="F:RNA polymerase II cis-regulatory region sequence-specific DNA binding"/>
    <property type="evidence" value="ECO:0007669"/>
    <property type="project" value="TreeGrafter"/>
</dbReference>
<feature type="region of interest" description="Disordered" evidence="1">
    <location>
        <begin position="1"/>
        <end position="23"/>
    </location>
</feature>
<feature type="compositionally biased region" description="Polar residues" evidence="1">
    <location>
        <begin position="1"/>
        <end position="19"/>
    </location>
</feature>
<dbReference type="GO" id="GO:0000981">
    <property type="term" value="F:DNA-binding transcription factor activity, RNA polymerase II-specific"/>
    <property type="evidence" value="ECO:0007669"/>
    <property type="project" value="TreeGrafter"/>
</dbReference>
<name>A0A8D0HAW5_SPHPU</name>
<dbReference type="Proteomes" id="UP000694392">
    <property type="component" value="Unplaced"/>
</dbReference>
<dbReference type="GO" id="GO:0005634">
    <property type="term" value="C:nucleus"/>
    <property type="evidence" value="ECO:0007669"/>
    <property type="project" value="TreeGrafter"/>
</dbReference>
<evidence type="ECO:0000256" key="1">
    <source>
        <dbReference type="SAM" id="MobiDB-lite"/>
    </source>
</evidence>
<dbReference type="PANTHER" id="PTHR14694">
    <property type="entry name" value="CALCIUM-RESPONSIVE TRANSCRIPTION FACTOR"/>
    <property type="match status" value="1"/>
</dbReference>
<organism evidence="2 3">
    <name type="scientific">Sphenodon punctatus</name>
    <name type="common">Tuatara</name>
    <name type="synonym">Hatteria punctata</name>
    <dbReference type="NCBI Taxonomy" id="8508"/>
    <lineage>
        <taxon>Eukaryota</taxon>
        <taxon>Metazoa</taxon>
        <taxon>Chordata</taxon>
        <taxon>Craniata</taxon>
        <taxon>Vertebrata</taxon>
        <taxon>Euteleostomi</taxon>
        <taxon>Lepidosauria</taxon>
        <taxon>Sphenodontia</taxon>
        <taxon>Sphenodontidae</taxon>
        <taxon>Sphenodon</taxon>
    </lineage>
</organism>
<sequence>GSSSGETVLTKVESNQTGESLPPETAQLLSSLSSLQPKIFAQLQGLHLQPTLTSTEGATALIEVNNHSPSNLDSIGSVITNHSLVLNQENNLQAGASLTQSNTVASTPGKLPVPDQSLVAMGQLVTVGNVEDTMEGGVHQILLGDVQTIPIRIVDNHPAFIEEKPEGNKMQKNHLKDMGSCLGLAASIIEMG</sequence>
<evidence type="ECO:0000313" key="3">
    <source>
        <dbReference type="Proteomes" id="UP000694392"/>
    </source>
</evidence>
<dbReference type="PANTHER" id="PTHR14694:SF1">
    <property type="entry name" value="CALCIUM-RESPONSIVE TRANSCRIPTION FACTOR"/>
    <property type="match status" value="1"/>
</dbReference>